<proteinExistence type="predicted"/>
<dbReference type="AlphaFoldDB" id="A0A1I2W1L8"/>
<protein>
    <recommendedName>
        <fullName evidence="5">AAA+ ATPase domain-containing protein</fullName>
    </recommendedName>
</protein>
<dbReference type="InterPro" id="IPR027417">
    <property type="entry name" value="P-loop_NTPase"/>
</dbReference>
<dbReference type="PANTHER" id="PTHR43566">
    <property type="entry name" value="CONSERVED PROTEIN"/>
    <property type="match status" value="1"/>
</dbReference>
<dbReference type="InterPro" id="IPR041682">
    <property type="entry name" value="AAA_14"/>
</dbReference>
<dbReference type="OrthoDB" id="9778168at2"/>
<evidence type="ECO:0000259" key="2">
    <source>
        <dbReference type="Pfam" id="PF13635"/>
    </source>
</evidence>
<dbReference type="Pfam" id="PF13635">
    <property type="entry name" value="DUF4143"/>
    <property type="match status" value="1"/>
</dbReference>
<dbReference type="PANTHER" id="PTHR43566:SF1">
    <property type="entry name" value="AAA+ ATPASE DOMAIN-CONTAINING PROTEIN"/>
    <property type="match status" value="1"/>
</dbReference>
<evidence type="ECO:0000313" key="4">
    <source>
        <dbReference type="Proteomes" id="UP000199642"/>
    </source>
</evidence>
<keyword evidence="4" id="KW-1185">Reference proteome</keyword>
<dbReference type="Pfam" id="PF13173">
    <property type="entry name" value="AAA_14"/>
    <property type="match status" value="1"/>
</dbReference>
<dbReference type="RefSeq" id="WP_092793009.1">
    <property type="nucleotide sequence ID" value="NZ_FOPC01000011.1"/>
</dbReference>
<evidence type="ECO:0008006" key="5">
    <source>
        <dbReference type="Google" id="ProtNLM"/>
    </source>
</evidence>
<name>A0A1I2W1L8_9BACT</name>
<dbReference type="Gene3D" id="3.40.50.300">
    <property type="entry name" value="P-loop containing nucleotide triphosphate hydrolases"/>
    <property type="match status" value="2"/>
</dbReference>
<dbReference type="Proteomes" id="UP000199642">
    <property type="component" value="Unassembled WGS sequence"/>
</dbReference>
<reference evidence="4" key="1">
    <citation type="submission" date="2016-10" db="EMBL/GenBank/DDBJ databases">
        <authorList>
            <person name="Varghese N."/>
            <person name="Submissions S."/>
        </authorList>
    </citation>
    <scope>NUCLEOTIDE SEQUENCE [LARGE SCALE GENOMIC DNA]</scope>
    <source>
        <strain evidence="4">DSM 19315</strain>
    </source>
</reference>
<evidence type="ECO:0000259" key="1">
    <source>
        <dbReference type="Pfam" id="PF13173"/>
    </source>
</evidence>
<dbReference type="InterPro" id="IPR025420">
    <property type="entry name" value="DUF4143"/>
</dbReference>
<dbReference type="SUPFAM" id="SSF52540">
    <property type="entry name" value="P-loop containing nucleoside triphosphate hydrolases"/>
    <property type="match status" value="1"/>
</dbReference>
<feature type="domain" description="AAA" evidence="1">
    <location>
        <begin position="16"/>
        <end position="145"/>
    </location>
</feature>
<sequence>MRRKLYQSLDKHLTKKEFTVLTGARQTGKSTLLHQLNQKCKEESIPSVFLNLENKDILRSLDASPLNLLSFFVPSDQRTIVFIDEVQYLTDPSNFLKLLYDEYRDQIKIVASGSSAFYLDEKFKDSLAGRKRVFRLNTCDFEDYLLIQGLDDLWQEVLNIRSVSNYRTTFLDRLWVEWERFMIYGGYPRVVMEPDLSEKKEILKEIRDSFIKRDILESGIKNELVFYQLFKILAQQSGQLLNINELSNTLRTRSETIQNYLQVLTVCFHISLVRPFFSNLRKELVKMPKVYLLDNGLRNSLINNFQPLKSRSDRGELWEQTFFKILADKNDLDEIRFWRTADGKEIDFVLPELASPTAHEVKLDTKQIKKSKYKQFELTYPQFEVKYQNLFPWSEDFFRSIVA</sequence>
<evidence type="ECO:0000313" key="3">
    <source>
        <dbReference type="EMBL" id="SFG95270.1"/>
    </source>
</evidence>
<gene>
    <name evidence="3" type="ORF">SAMN04487988_11195</name>
</gene>
<feature type="domain" description="DUF4143" evidence="2">
    <location>
        <begin position="213"/>
        <end position="363"/>
    </location>
</feature>
<dbReference type="STRING" id="435880.SAMN04487988_11195"/>
<dbReference type="EMBL" id="FOPC01000011">
    <property type="protein sequence ID" value="SFG95270.1"/>
    <property type="molecule type" value="Genomic_DNA"/>
</dbReference>
<organism evidence="3 4">
    <name type="scientific">Algoriphagus hitonicola</name>
    <dbReference type="NCBI Taxonomy" id="435880"/>
    <lineage>
        <taxon>Bacteria</taxon>
        <taxon>Pseudomonadati</taxon>
        <taxon>Bacteroidota</taxon>
        <taxon>Cytophagia</taxon>
        <taxon>Cytophagales</taxon>
        <taxon>Cyclobacteriaceae</taxon>
        <taxon>Algoriphagus</taxon>
    </lineage>
</organism>
<accession>A0A1I2W1L8</accession>